<feature type="active site" description="Proton donor" evidence="6">
    <location>
        <position position="549"/>
    </location>
</feature>
<reference evidence="10 11" key="1">
    <citation type="submission" date="2021-10" db="EMBL/GenBank/DDBJ databases">
        <title>Anaerobic single-cell dispensing facilitates the cultivation of human gut bacteria.</title>
        <authorList>
            <person name="Afrizal A."/>
        </authorList>
    </citation>
    <scope>NUCLEOTIDE SEQUENCE [LARGE SCALE GENOMIC DNA]</scope>
    <source>
        <strain evidence="10 11">CLA-AA-H277</strain>
    </source>
</reference>
<proteinExistence type="inferred from homology"/>
<feature type="binding site" evidence="7">
    <location>
        <position position="549"/>
    </location>
    <ligand>
        <name>substrate</name>
    </ligand>
</feature>
<dbReference type="PIRSF" id="PIRSF005536">
    <property type="entry name" value="Agal"/>
    <property type="match status" value="1"/>
</dbReference>
<dbReference type="InterPro" id="IPR031705">
    <property type="entry name" value="Glyco_hydro_36_C"/>
</dbReference>
<dbReference type="GO" id="GO:0016052">
    <property type="term" value="P:carbohydrate catabolic process"/>
    <property type="evidence" value="ECO:0007669"/>
    <property type="project" value="InterPro"/>
</dbReference>
<evidence type="ECO:0000256" key="1">
    <source>
        <dbReference type="ARBA" id="ARBA00001255"/>
    </source>
</evidence>
<evidence type="ECO:0000256" key="7">
    <source>
        <dbReference type="PIRSR" id="PIRSR005536-2"/>
    </source>
</evidence>
<dbReference type="RefSeq" id="WP_227614363.1">
    <property type="nucleotide sequence ID" value="NZ_JAJEPR010000004.1"/>
</dbReference>
<evidence type="ECO:0000256" key="2">
    <source>
        <dbReference type="ARBA" id="ARBA00012755"/>
    </source>
</evidence>
<evidence type="ECO:0000256" key="5">
    <source>
        <dbReference type="PIRNR" id="PIRNR005536"/>
    </source>
</evidence>
<dbReference type="InterPro" id="IPR000111">
    <property type="entry name" value="Glyco_hydro_27/36_CS"/>
</dbReference>
<sequence>MSIVYHEKTREFHLYNDKISYIFQIMRNGQLGQLYTGARLRDREDFSHLSELGFRDMAPCVYEGDRFFSLEALRQEYPAYGTGDMRYPAYELLRENGSRLSGFVYQSHRIYPGKPKLPGLPATYVEKENEAETLEITLKDELIGTELILSYTIYEAFPAVCRNACFRQTGEETVVLDEAMSLSLDLPDRDYDLVTLTGAWARERYVRTEHLREGAQEVYSMRGHSSHQFNPFLALKRPNADEKQGEVLGFSLVYSGNFLGKVNVDTYGVTRVLLGIHPEGFSWTLKPGESFQTPEAVMVYSSEGLNGMSQTFHKLYRTRLCRGSWRDKVRPVLINNWEATFMNFTEEKILNISRTAADLGVELMVLDDGWFGKRDDATSSLGDWYPDLSKLPEGITGVAKKVEALGMKFGLWIEPEMVNHESRLYREHPDWLLGEPGRPQCHGRNQFVLDYSKPEVVKGIGDMIAKVLREAPVSYIKWDMNRSMSEVFSKGRDAAFQGEVFHRHMLGIYSLYERLITEFPDILFESCASGGARFDPGMLYYAPQTWTSDNTDAVERLRIQYGTSVVYPLSSMGCHVSVAPNQQTHRNTSLKTRGETALFGVFGYELDLNILTEEEKEEVRQQIRFVKEHRKLIMTGNFYRLISPFEGDEAAWVVVSEDRTEALAGYYRQRQPANGCYQRLRLSGLDPEAEYQVSGFEGSFYGDELIQAGLVTSDEACGVSGTGVPQGDYQSRVFYLKKL</sequence>
<organism evidence="10 11">
    <name type="scientific">Fusicatenibacter faecihominis</name>
    <dbReference type="NCBI Taxonomy" id="2881276"/>
    <lineage>
        <taxon>Bacteria</taxon>
        <taxon>Bacillati</taxon>
        <taxon>Bacillota</taxon>
        <taxon>Clostridia</taxon>
        <taxon>Lachnospirales</taxon>
        <taxon>Lachnospiraceae</taxon>
        <taxon>Fusicatenibacter</taxon>
    </lineage>
</organism>
<dbReference type="InterPro" id="IPR017853">
    <property type="entry name" value="GH"/>
</dbReference>
<dbReference type="EMBL" id="JAJEPR010000004">
    <property type="protein sequence ID" value="MCC2188908.1"/>
    <property type="molecule type" value="Genomic_DNA"/>
</dbReference>
<dbReference type="PANTHER" id="PTHR43053">
    <property type="entry name" value="GLYCOSIDASE FAMILY 31"/>
    <property type="match status" value="1"/>
</dbReference>
<dbReference type="Pfam" id="PF16874">
    <property type="entry name" value="Glyco_hydro_36C"/>
    <property type="match status" value="1"/>
</dbReference>
<keyword evidence="4 5" id="KW-0326">Glycosidase</keyword>
<evidence type="ECO:0000256" key="4">
    <source>
        <dbReference type="ARBA" id="ARBA00023295"/>
    </source>
</evidence>
<dbReference type="InterPro" id="IPR038417">
    <property type="entry name" value="Alpga-gal_N_sf"/>
</dbReference>
<dbReference type="EC" id="3.2.1.22" evidence="2 5"/>
<dbReference type="InterPro" id="IPR013780">
    <property type="entry name" value="Glyco_hydro_b"/>
</dbReference>
<dbReference type="Proteomes" id="UP001197875">
    <property type="component" value="Unassembled WGS sequence"/>
</dbReference>
<feature type="active site" description="Nucleophile" evidence="6">
    <location>
        <position position="479"/>
    </location>
</feature>
<dbReference type="Gene3D" id="3.20.20.70">
    <property type="entry name" value="Aldolase class I"/>
    <property type="match status" value="1"/>
</dbReference>
<evidence type="ECO:0000259" key="9">
    <source>
        <dbReference type="Pfam" id="PF16875"/>
    </source>
</evidence>
<evidence type="ECO:0000259" key="8">
    <source>
        <dbReference type="Pfam" id="PF16874"/>
    </source>
</evidence>
<keyword evidence="3 5" id="KW-0378">Hydrolase</keyword>
<dbReference type="Pfam" id="PF02065">
    <property type="entry name" value="Melibiase"/>
    <property type="match status" value="1"/>
</dbReference>
<comment type="similarity">
    <text evidence="5">Belongs to the glycosyl hydrolase.</text>
</comment>
<dbReference type="InterPro" id="IPR050985">
    <property type="entry name" value="Alpha-glycosidase_related"/>
</dbReference>
<dbReference type="PROSITE" id="PS00512">
    <property type="entry name" value="ALPHA_GALACTOSIDASE"/>
    <property type="match status" value="1"/>
</dbReference>
<gene>
    <name evidence="10" type="ORF">LKD71_03555</name>
</gene>
<feature type="domain" description="Glycosyl hydrolase family 36 N-terminal" evidence="9">
    <location>
        <begin position="29"/>
        <end position="286"/>
    </location>
</feature>
<feature type="binding site" evidence="7">
    <location>
        <begin position="367"/>
        <end position="368"/>
    </location>
    <ligand>
        <name>substrate</name>
    </ligand>
</feature>
<evidence type="ECO:0000313" key="10">
    <source>
        <dbReference type="EMBL" id="MCC2188908.1"/>
    </source>
</evidence>
<dbReference type="InterPro" id="IPR002252">
    <property type="entry name" value="Glyco_hydro_36"/>
</dbReference>
<dbReference type="PRINTS" id="PR00743">
    <property type="entry name" value="GLHYDRLASE36"/>
</dbReference>
<dbReference type="Gene3D" id="2.70.98.60">
    <property type="entry name" value="alpha-galactosidase from lactobacil brevis"/>
    <property type="match status" value="1"/>
</dbReference>
<name>A0AAE3J533_9FIRM</name>
<feature type="binding site" evidence="7">
    <location>
        <position position="200"/>
    </location>
    <ligand>
        <name>substrate</name>
    </ligand>
</feature>
<evidence type="ECO:0000256" key="3">
    <source>
        <dbReference type="ARBA" id="ARBA00022801"/>
    </source>
</evidence>
<evidence type="ECO:0000256" key="6">
    <source>
        <dbReference type="PIRSR" id="PIRSR005536-1"/>
    </source>
</evidence>
<dbReference type="GO" id="GO:0004557">
    <property type="term" value="F:alpha-galactosidase activity"/>
    <property type="evidence" value="ECO:0007669"/>
    <property type="project" value="UniProtKB-UniRule"/>
</dbReference>
<dbReference type="SUPFAM" id="SSF51445">
    <property type="entry name" value="(Trans)glycosidases"/>
    <property type="match status" value="1"/>
</dbReference>
<feature type="binding site" evidence="7">
    <location>
        <position position="527"/>
    </location>
    <ligand>
        <name>substrate</name>
    </ligand>
</feature>
<dbReference type="AlphaFoldDB" id="A0AAE3J533"/>
<feature type="domain" description="Glycosyl hydrolase family 36 C-terminal" evidence="8">
    <location>
        <begin position="649"/>
        <end position="736"/>
    </location>
</feature>
<feature type="binding site" evidence="7">
    <location>
        <position position="444"/>
    </location>
    <ligand>
        <name>substrate</name>
    </ligand>
</feature>
<comment type="caution">
    <text evidence="10">The sequence shown here is derived from an EMBL/GenBank/DDBJ whole genome shotgun (WGS) entry which is preliminary data.</text>
</comment>
<dbReference type="PANTHER" id="PTHR43053:SF3">
    <property type="entry name" value="ALPHA-GALACTOSIDASE C-RELATED"/>
    <property type="match status" value="1"/>
</dbReference>
<dbReference type="FunFam" id="3.20.20.70:FF:000118">
    <property type="entry name" value="Alpha-galactosidase"/>
    <property type="match status" value="1"/>
</dbReference>
<evidence type="ECO:0000313" key="11">
    <source>
        <dbReference type="Proteomes" id="UP001197875"/>
    </source>
</evidence>
<protein>
    <recommendedName>
        <fullName evidence="2 5">Alpha-galactosidase</fullName>
        <ecNumber evidence="2 5">3.2.1.22</ecNumber>
    </recommendedName>
</protein>
<feature type="binding site" evidence="7">
    <location>
        <begin position="477"/>
        <end position="481"/>
    </location>
    <ligand>
        <name>substrate</name>
    </ligand>
</feature>
<dbReference type="CDD" id="cd14791">
    <property type="entry name" value="GH36"/>
    <property type="match status" value="1"/>
</dbReference>
<dbReference type="Gene3D" id="2.60.40.1180">
    <property type="entry name" value="Golgi alpha-mannosidase II"/>
    <property type="match status" value="1"/>
</dbReference>
<dbReference type="InterPro" id="IPR031704">
    <property type="entry name" value="Glyco_hydro_36_N"/>
</dbReference>
<dbReference type="Pfam" id="PF16875">
    <property type="entry name" value="Glyco_hydro_36N"/>
    <property type="match status" value="1"/>
</dbReference>
<accession>A0AAE3J533</accession>
<keyword evidence="11" id="KW-1185">Reference proteome</keyword>
<comment type="catalytic activity">
    <reaction evidence="1 5">
        <text>Hydrolysis of terminal, non-reducing alpha-D-galactose residues in alpha-D-galactosides, including galactose oligosaccharides, galactomannans and galactolipids.</text>
        <dbReference type="EC" id="3.2.1.22"/>
    </reaction>
</comment>
<dbReference type="InterPro" id="IPR013785">
    <property type="entry name" value="Aldolase_TIM"/>
</dbReference>